<keyword evidence="4" id="KW-1185">Reference proteome</keyword>
<feature type="region of interest" description="Disordered" evidence="1">
    <location>
        <begin position="170"/>
        <end position="256"/>
    </location>
</feature>
<feature type="transmembrane region" description="Helical" evidence="2">
    <location>
        <begin position="118"/>
        <end position="140"/>
    </location>
</feature>
<reference evidence="4" key="1">
    <citation type="submission" date="2016-10" db="EMBL/GenBank/DDBJ databases">
        <authorList>
            <person name="Varghese N."/>
            <person name="Submissions S."/>
        </authorList>
    </citation>
    <scope>NUCLEOTIDE SEQUENCE [LARGE SCALE GENOMIC DNA]</scope>
    <source>
        <strain evidence="4">ATCC 25963</strain>
    </source>
</reference>
<keyword evidence="2" id="KW-0472">Membrane</keyword>
<accession>A0A1I1ST00</accession>
<evidence type="ECO:0000313" key="3">
    <source>
        <dbReference type="EMBL" id="SFD49575.1"/>
    </source>
</evidence>
<dbReference type="EMBL" id="FOMX01000002">
    <property type="protein sequence ID" value="SFD49575.1"/>
    <property type="molecule type" value="Genomic_DNA"/>
</dbReference>
<protein>
    <submittedName>
        <fullName evidence="3">Uncharacterized protein</fullName>
    </submittedName>
</protein>
<evidence type="ECO:0000313" key="4">
    <source>
        <dbReference type="Proteomes" id="UP000199400"/>
    </source>
</evidence>
<organism evidence="3 4">
    <name type="scientific">Nannocystis exedens</name>
    <dbReference type="NCBI Taxonomy" id="54"/>
    <lineage>
        <taxon>Bacteria</taxon>
        <taxon>Pseudomonadati</taxon>
        <taxon>Myxococcota</taxon>
        <taxon>Polyangia</taxon>
        <taxon>Nannocystales</taxon>
        <taxon>Nannocystaceae</taxon>
        <taxon>Nannocystis</taxon>
    </lineage>
</organism>
<feature type="region of interest" description="Disordered" evidence="1">
    <location>
        <begin position="63"/>
        <end position="114"/>
    </location>
</feature>
<name>A0A1I1ST00_9BACT</name>
<proteinExistence type="predicted"/>
<dbReference type="STRING" id="54.SAMN02745121_00248"/>
<gene>
    <name evidence="3" type="ORF">SAMN02745121_00248</name>
</gene>
<dbReference type="Proteomes" id="UP000199400">
    <property type="component" value="Unassembled WGS sequence"/>
</dbReference>
<feature type="compositionally biased region" description="Basic residues" evidence="1">
    <location>
        <begin position="170"/>
        <end position="195"/>
    </location>
</feature>
<evidence type="ECO:0000256" key="1">
    <source>
        <dbReference type="SAM" id="MobiDB-lite"/>
    </source>
</evidence>
<keyword evidence="2" id="KW-1133">Transmembrane helix</keyword>
<evidence type="ECO:0000256" key="2">
    <source>
        <dbReference type="SAM" id="Phobius"/>
    </source>
</evidence>
<sequence>MEIALGVVPARPSEFGVRLPTNLENLVMRAIGGDPAQRPASAAELGRQLRRLLEPSARKALVPTARAPEPTPPAPALTPVTGLRAPIGPSPALARSSATTARPPVLPASSTPASPRPWVLAASLGFTMLFACTLLAVFLVPSDVMFPTARQLDAQQLDAFEPVPVRLSSRRCRRRRRHRQRERSPRKRNVKKSRRASAAAPTLRQGSSWSRCEPSSSSLTCPRIHGTPAPRRSFVVSPTVNTPSGCRRAGRRGRPAMALQRLSSVT</sequence>
<feature type="compositionally biased region" description="Low complexity" evidence="1">
    <location>
        <begin position="207"/>
        <end position="218"/>
    </location>
</feature>
<dbReference type="AlphaFoldDB" id="A0A1I1ST00"/>
<keyword evidence="2" id="KW-0812">Transmembrane</keyword>